<evidence type="ECO:0000256" key="1">
    <source>
        <dbReference type="SAM" id="Phobius"/>
    </source>
</evidence>
<dbReference type="AlphaFoldDB" id="A0A1H6ARI0"/>
<evidence type="ECO:0000313" key="4">
    <source>
        <dbReference type="Proteomes" id="UP000236737"/>
    </source>
</evidence>
<dbReference type="SUPFAM" id="SSF53448">
    <property type="entry name" value="Nucleotide-diphospho-sugar transferases"/>
    <property type="match status" value="1"/>
</dbReference>
<keyword evidence="1" id="KW-0812">Transmembrane</keyword>
<keyword evidence="1" id="KW-0472">Membrane</keyword>
<name>A0A1H6ARI0_9FLAO</name>
<dbReference type="Gene3D" id="3.90.550.10">
    <property type="entry name" value="Spore Coat Polysaccharide Biosynthesis Protein SpsA, Chain A"/>
    <property type="match status" value="1"/>
</dbReference>
<feature type="transmembrane region" description="Helical" evidence="1">
    <location>
        <begin position="252"/>
        <end position="272"/>
    </location>
</feature>
<reference evidence="4" key="1">
    <citation type="submission" date="2016-10" db="EMBL/GenBank/DDBJ databases">
        <authorList>
            <person name="Varghese N."/>
            <person name="Submissions S."/>
        </authorList>
    </citation>
    <scope>NUCLEOTIDE SEQUENCE [LARGE SCALE GENOMIC DNA]</scope>
    <source>
        <strain evidence="4">CGMCC 1.9230</strain>
    </source>
</reference>
<evidence type="ECO:0000259" key="2">
    <source>
        <dbReference type="Pfam" id="PF00535"/>
    </source>
</evidence>
<dbReference type="GO" id="GO:0016740">
    <property type="term" value="F:transferase activity"/>
    <property type="evidence" value="ECO:0007669"/>
    <property type="project" value="UniProtKB-KW"/>
</dbReference>
<organism evidence="3 4">
    <name type="scientific">Flavobacterium urumqiense</name>
    <dbReference type="NCBI Taxonomy" id="935224"/>
    <lineage>
        <taxon>Bacteria</taxon>
        <taxon>Pseudomonadati</taxon>
        <taxon>Bacteroidota</taxon>
        <taxon>Flavobacteriia</taxon>
        <taxon>Flavobacteriales</taxon>
        <taxon>Flavobacteriaceae</taxon>
        <taxon>Flavobacterium</taxon>
    </lineage>
</organism>
<keyword evidence="3" id="KW-0808">Transferase</keyword>
<proteinExistence type="predicted"/>
<dbReference type="InterPro" id="IPR029044">
    <property type="entry name" value="Nucleotide-diphossugar_trans"/>
</dbReference>
<keyword evidence="4" id="KW-1185">Reference proteome</keyword>
<dbReference type="Pfam" id="PF00535">
    <property type="entry name" value="Glycos_transf_2"/>
    <property type="match status" value="1"/>
</dbReference>
<feature type="domain" description="Glycosyltransferase 2-like" evidence="2">
    <location>
        <begin position="4"/>
        <end position="94"/>
    </location>
</feature>
<dbReference type="Proteomes" id="UP000236737">
    <property type="component" value="Unassembled WGS sequence"/>
</dbReference>
<gene>
    <name evidence="3" type="ORF">SAMN04488130_11931</name>
</gene>
<evidence type="ECO:0000313" key="3">
    <source>
        <dbReference type="EMBL" id="SEG51298.1"/>
    </source>
</evidence>
<feature type="transmembrane region" description="Helical" evidence="1">
    <location>
        <begin position="222"/>
        <end position="240"/>
    </location>
</feature>
<dbReference type="InterPro" id="IPR001173">
    <property type="entry name" value="Glyco_trans_2-like"/>
</dbReference>
<keyword evidence="1" id="KW-1133">Transmembrane helix</keyword>
<sequence length="294" mass="34072">MQASIVIVSKDRKQELEKTLLILEKLINFSIHEVLVFLDGCSDGSELLKSQFKWVIWDGSEKSIGASGARNALYPKAKGTYLIGLDDDAHPLQTNFIDLTQTIFKKYPTAGILAFQEIKGIFNSDTEALFHKKLIVDEYYCNDFIGCGFSIKNEVYKATNGFPVWVDIYGEESCVSIEVIAKGFDILYTNRIAVNHRVNMELRKKSGANYFRFGKQLKNVTYYYLVYYPFPVMKIAKLFWHNFKKYATNDWSYFKIYFQTIVIIVLYLPQLIKFRKPVDLKVLKKLKELSSPKF</sequence>
<accession>A0A1H6ARI0</accession>
<dbReference type="CDD" id="cd00761">
    <property type="entry name" value="Glyco_tranf_GTA_type"/>
    <property type="match status" value="1"/>
</dbReference>
<protein>
    <submittedName>
        <fullName evidence="3">Glycosyltransferase, GT2 family</fullName>
    </submittedName>
</protein>
<dbReference type="EMBL" id="FNVP01000019">
    <property type="protein sequence ID" value="SEG51298.1"/>
    <property type="molecule type" value="Genomic_DNA"/>
</dbReference>
<dbReference type="OrthoDB" id="1143197at2"/>
<dbReference type="RefSeq" id="WP_104000990.1">
    <property type="nucleotide sequence ID" value="NZ_FNVP01000019.1"/>
</dbReference>